<feature type="transmembrane region" description="Helical" evidence="5">
    <location>
        <begin position="14"/>
        <end position="41"/>
    </location>
</feature>
<feature type="transmembrane region" description="Helical" evidence="5">
    <location>
        <begin position="199"/>
        <end position="222"/>
    </location>
</feature>
<feature type="transmembrane region" description="Helical" evidence="5">
    <location>
        <begin position="95"/>
        <end position="119"/>
    </location>
</feature>
<protein>
    <submittedName>
        <fullName evidence="7">APC family permease</fullName>
    </submittedName>
</protein>
<keyword evidence="8" id="KW-1185">Reference proteome</keyword>
<keyword evidence="4 5" id="KW-0472">Membrane</keyword>
<comment type="subcellular location">
    <subcellularLocation>
        <location evidence="1">Membrane</location>
        <topology evidence="1">Multi-pass membrane protein</topology>
    </subcellularLocation>
</comment>
<dbReference type="PANTHER" id="PTHR42770:SF16">
    <property type="entry name" value="AMINO ACID PERMEASE"/>
    <property type="match status" value="1"/>
</dbReference>
<evidence type="ECO:0000256" key="2">
    <source>
        <dbReference type="ARBA" id="ARBA00022692"/>
    </source>
</evidence>
<evidence type="ECO:0000256" key="4">
    <source>
        <dbReference type="ARBA" id="ARBA00023136"/>
    </source>
</evidence>
<feature type="transmembrane region" description="Helical" evidence="5">
    <location>
        <begin position="339"/>
        <end position="358"/>
    </location>
</feature>
<proteinExistence type="predicted"/>
<feature type="transmembrane region" description="Helical" evidence="5">
    <location>
        <begin position="234"/>
        <end position="255"/>
    </location>
</feature>
<evidence type="ECO:0000313" key="7">
    <source>
        <dbReference type="EMBL" id="REK68876.1"/>
    </source>
</evidence>
<name>A0A371P0J8_9ACTN</name>
<feature type="transmembrane region" description="Helical" evidence="5">
    <location>
        <begin position="53"/>
        <end position="83"/>
    </location>
</feature>
<comment type="caution">
    <text evidence="7">The sequence shown here is derived from an EMBL/GenBank/DDBJ whole genome shotgun (WGS) entry which is preliminary data.</text>
</comment>
<feature type="transmembrane region" description="Helical" evidence="5">
    <location>
        <begin position="435"/>
        <end position="454"/>
    </location>
</feature>
<dbReference type="Gene3D" id="1.20.1740.10">
    <property type="entry name" value="Amino acid/polyamine transporter I"/>
    <property type="match status" value="1"/>
</dbReference>
<keyword evidence="2 5" id="KW-0812">Transmembrane</keyword>
<dbReference type="Proteomes" id="UP000265581">
    <property type="component" value="Unassembled WGS sequence"/>
</dbReference>
<keyword evidence="3 5" id="KW-1133">Transmembrane helix</keyword>
<evidence type="ECO:0000313" key="8">
    <source>
        <dbReference type="Proteomes" id="UP000265581"/>
    </source>
</evidence>
<feature type="transmembrane region" description="Helical" evidence="5">
    <location>
        <begin position="161"/>
        <end position="179"/>
    </location>
</feature>
<dbReference type="Pfam" id="PF00324">
    <property type="entry name" value="AA_permease"/>
    <property type="match status" value="1"/>
</dbReference>
<evidence type="ECO:0000256" key="3">
    <source>
        <dbReference type="ARBA" id="ARBA00022989"/>
    </source>
</evidence>
<dbReference type="PIRSF" id="PIRSF006060">
    <property type="entry name" value="AA_transporter"/>
    <property type="match status" value="1"/>
</dbReference>
<evidence type="ECO:0000259" key="6">
    <source>
        <dbReference type="Pfam" id="PF00324"/>
    </source>
</evidence>
<feature type="domain" description="Amino acid permease/ SLC12A" evidence="6">
    <location>
        <begin position="19"/>
        <end position="387"/>
    </location>
</feature>
<evidence type="ECO:0000256" key="5">
    <source>
        <dbReference type="SAM" id="Phobius"/>
    </source>
</evidence>
<feature type="transmembrane region" description="Helical" evidence="5">
    <location>
        <begin position="405"/>
        <end position="423"/>
    </location>
</feature>
<dbReference type="EMBL" id="QUBR01000003">
    <property type="protein sequence ID" value="REK68876.1"/>
    <property type="molecule type" value="Genomic_DNA"/>
</dbReference>
<dbReference type="RefSeq" id="WP_119705798.1">
    <property type="nucleotide sequence ID" value="NZ_JBHSOI010000001.1"/>
</dbReference>
<feature type="transmembrane region" description="Helical" evidence="5">
    <location>
        <begin position="293"/>
        <end position="318"/>
    </location>
</feature>
<dbReference type="OrthoDB" id="3748455at2"/>
<accession>A0A371P0J8</accession>
<dbReference type="AlphaFoldDB" id="A0A371P0J8"/>
<organism evidence="7 8">
    <name type="scientific">Aeromicrobium endophyticum</name>
    <dbReference type="NCBI Taxonomy" id="2292704"/>
    <lineage>
        <taxon>Bacteria</taxon>
        <taxon>Bacillati</taxon>
        <taxon>Actinomycetota</taxon>
        <taxon>Actinomycetes</taxon>
        <taxon>Propionibacteriales</taxon>
        <taxon>Nocardioidaceae</taxon>
        <taxon>Aeromicrobium</taxon>
    </lineage>
</organism>
<dbReference type="GO" id="GO:0016020">
    <property type="term" value="C:membrane"/>
    <property type="evidence" value="ECO:0007669"/>
    <property type="project" value="UniProtKB-SubCell"/>
</dbReference>
<gene>
    <name evidence="7" type="ORF">DX116_18615</name>
</gene>
<feature type="transmembrane region" description="Helical" evidence="5">
    <location>
        <begin position="370"/>
        <end position="393"/>
    </location>
</feature>
<dbReference type="InterPro" id="IPR050367">
    <property type="entry name" value="APC_superfamily"/>
</dbReference>
<dbReference type="InterPro" id="IPR004841">
    <property type="entry name" value="AA-permease/SLC12A_dom"/>
</dbReference>
<feature type="transmembrane region" description="Helical" evidence="5">
    <location>
        <begin position="131"/>
        <end position="149"/>
    </location>
</feature>
<evidence type="ECO:0000256" key="1">
    <source>
        <dbReference type="ARBA" id="ARBA00004141"/>
    </source>
</evidence>
<sequence>METRRDPGLRSGSISLWGIVFMVVATAAPLTAMATALPLVVAFGNGVGAPGTFLAVAVVLTLFAVGYSAMSAHVVNAGAFYAYISAGLGRRLGMASGLVAVVAYNVLTIYIAGLFGYFAQQTCRVELGIDLPWWLYTSGALGIALALGIRGLEVNVRTLGVILLVETGLLVAFDVMWLFRNGVGALPLESLELAQVFSGSPGLALLFAVTCFIGFEATAIFGEEARDPHATVPRATYMAITVIGTLYVITAWVLVAANGGVDAGTIASANPGTFTVDALSTVLGSRSTDVANWLLLSSLLAVLMALHNMSARYFLAFGRERVLPLWLASTHPVRRTPRNAGLAQAAITAAVVAAYAVAGADPYVDLGSQTAGVGSLSVIALMAACSFSVPFYFRHRGSLMIWPHVVAPVTAGLALAYFAFLIVDNFAVVTGSSSDLVNALPLAIPVVAVVGFVVGGRRRGVAILDAVGTTAAPDENVGDVS</sequence>
<dbReference type="GO" id="GO:0055085">
    <property type="term" value="P:transmembrane transport"/>
    <property type="evidence" value="ECO:0007669"/>
    <property type="project" value="InterPro"/>
</dbReference>
<reference evidence="7 8" key="1">
    <citation type="submission" date="2018-08" db="EMBL/GenBank/DDBJ databases">
        <title>Aeromicrobium sp. M2KJ-4, whole genome shotgun sequence.</title>
        <authorList>
            <person name="Tuo L."/>
        </authorList>
    </citation>
    <scope>NUCLEOTIDE SEQUENCE [LARGE SCALE GENOMIC DNA]</scope>
    <source>
        <strain evidence="7 8">M2KJ-4</strain>
    </source>
</reference>
<dbReference type="PANTHER" id="PTHR42770">
    <property type="entry name" value="AMINO ACID TRANSPORTER-RELATED"/>
    <property type="match status" value="1"/>
</dbReference>